<dbReference type="Proteomes" id="UP001152759">
    <property type="component" value="Chromosome 3"/>
</dbReference>
<sequence>MDSDLILIRQLKPLEKKNSGYSMAAGLLIKDTFRMKLPRVQRQFQILMPNSNAANDGKVQMSDSLDKSEVTTQRVNETTGEAAKLLPSVSKPSSHQDQTVANAISTNVCMDEKGACNTESDSSKQEACEKERKVIDLAEIVDDDRRSGKKMLNLNLNLQDCKDKIRDKCELAGKRWSEASFPGKLSEARLELKKKMPDWWKTVTCSFNSLQENVAKKLGKRGD</sequence>
<proteinExistence type="predicted"/>
<protein>
    <submittedName>
        <fullName evidence="1">Uncharacterized protein</fullName>
    </submittedName>
</protein>
<keyword evidence="2" id="KW-1185">Reference proteome</keyword>
<dbReference type="AlphaFoldDB" id="A0A9P0F3J9"/>
<accession>A0A9P0F3J9</accession>
<name>A0A9P0F3J9_BEMTA</name>
<evidence type="ECO:0000313" key="2">
    <source>
        <dbReference type="Proteomes" id="UP001152759"/>
    </source>
</evidence>
<dbReference type="EMBL" id="OU963864">
    <property type="protein sequence ID" value="CAH0387442.1"/>
    <property type="molecule type" value="Genomic_DNA"/>
</dbReference>
<gene>
    <name evidence="1" type="ORF">BEMITA_LOCUS6460</name>
</gene>
<organism evidence="1 2">
    <name type="scientific">Bemisia tabaci</name>
    <name type="common">Sweetpotato whitefly</name>
    <name type="synonym">Aleurodes tabaci</name>
    <dbReference type="NCBI Taxonomy" id="7038"/>
    <lineage>
        <taxon>Eukaryota</taxon>
        <taxon>Metazoa</taxon>
        <taxon>Ecdysozoa</taxon>
        <taxon>Arthropoda</taxon>
        <taxon>Hexapoda</taxon>
        <taxon>Insecta</taxon>
        <taxon>Pterygota</taxon>
        <taxon>Neoptera</taxon>
        <taxon>Paraneoptera</taxon>
        <taxon>Hemiptera</taxon>
        <taxon>Sternorrhyncha</taxon>
        <taxon>Aleyrodoidea</taxon>
        <taxon>Aleyrodidae</taxon>
        <taxon>Aleyrodinae</taxon>
        <taxon>Bemisia</taxon>
    </lineage>
</organism>
<evidence type="ECO:0000313" key="1">
    <source>
        <dbReference type="EMBL" id="CAH0387442.1"/>
    </source>
</evidence>
<reference evidence="1" key="1">
    <citation type="submission" date="2021-12" db="EMBL/GenBank/DDBJ databases">
        <authorList>
            <person name="King R."/>
        </authorList>
    </citation>
    <scope>NUCLEOTIDE SEQUENCE</scope>
</reference>